<accession>A0A1S2MEH6</accession>
<reference evidence="5 7" key="1">
    <citation type="submission" date="2016-10" db="EMBL/GenBank/DDBJ databases">
        <title>Draft genome sequences of four alkaliphilic bacteria belonging to the Anaerobacillus genus.</title>
        <authorList>
            <person name="Bassil N.M."/>
            <person name="Lloyd J.R."/>
        </authorList>
    </citation>
    <scope>NUCLEOTIDE SEQUENCE [LARGE SCALE GENOMIC DNA]</scope>
    <source>
        <strain evidence="5 7">NB2006</strain>
    </source>
</reference>
<dbReference type="PANTHER" id="PTHR33376:SF7">
    <property type="entry name" value="C4-DICARBOXYLATE-BINDING PROTEIN DCTB"/>
    <property type="match status" value="1"/>
</dbReference>
<dbReference type="OrthoDB" id="9776801at2"/>
<dbReference type="AlphaFoldDB" id="A0A1S2MEH6"/>
<name>A0A1S2MEH6_9BACI</name>
<dbReference type="Proteomes" id="UP000180175">
    <property type="component" value="Chromosome"/>
</dbReference>
<dbReference type="InterPro" id="IPR018389">
    <property type="entry name" value="DctP_fam"/>
</dbReference>
<comment type="similarity">
    <text evidence="1">Belongs to the bacterial solute-binding protein 7 family.</text>
</comment>
<dbReference type="NCBIfam" id="TIGR00787">
    <property type="entry name" value="dctP"/>
    <property type="match status" value="1"/>
</dbReference>
<dbReference type="GO" id="GO:0030288">
    <property type="term" value="C:outer membrane-bounded periplasmic space"/>
    <property type="evidence" value="ECO:0007669"/>
    <property type="project" value="InterPro"/>
</dbReference>
<dbReference type="InterPro" id="IPR038404">
    <property type="entry name" value="TRAP_DctP_sf"/>
</dbReference>
<reference evidence="6" key="4">
    <citation type="submission" date="2020-10" db="EMBL/GenBank/DDBJ databases">
        <authorList>
            <person name="Bassil N.M."/>
            <person name="Lloyd J.R."/>
        </authorList>
    </citation>
    <scope>NUCLEOTIDE SEQUENCE</scope>
    <source>
        <strain evidence="6">NB2006</strain>
    </source>
</reference>
<keyword evidence="4" id="KW-0812">Transmembrane</keyword>
<protein>
    <submittedName>
        <fullName evidence="5">C4-dicarboxylate ABC transporter</fullName>
    </submittedName>
    <submittedName>
        <fullName evidence="6">DctP family TRAP transporter solute-binding subunit</fullName>
    </submittedName>
</protein>
<proteinExistence type="inferred from homology"/>
<keyword evidence="3" id="KW-0732">Signal</keyword>
<evidence type="ECO:0000313" key="6">
    <source>
        <dbReference type="EMBL" id="QOY36035.1"/>
    </source>
</evidence>
<dbReference type="RefSeq" id="WP_071315809.1">
    <property type="nucleotide sequence ID" value="NZ_CP063356.2"/>
</dbReference>
<dbReference type="NCBIfam" id="NF037995">
    <property type="entry name" value="TRAP_S1"/>
    <property type="match status" value="1"/>
</dbReference>
<evidence type="ECO:0000256" key="4">
    <source>
        <dbReference type="SAM" id="Phobius"/>
    </source>
</evidence>
<evidence type="ECO:0000256" key="1">
    <source>
        <dbReference type="ARBA" id="ARBA00009023"/>
    </source>
</evidence>
<dbReference type="KEGG" id="aia:AWH56_025910"/>
<dbReference type="Pfam" id="PF03480">
    <property type="entry name" value="DctP"/>
    <property type="match status" value="1"/>
</dbReference>
<feature type="transmembrane region" description="Helical" evidence="4">
    <location>
        <begin position="7"/>
        <end position="25"/>
    </location>
</feature>
<evidence type="ECO:0000256" key="3">
    <source>
        <dbReference type="ARBA" id="ARBA00022729"/>
    </source>
</evidence>
<reference evidence="6 7" key="2">
    <citation type="journal article" date="2017" name="Genome Announc.">
        <title>Draft Genome Sequences of Four Alkaliphilic Bacteria Belonging to the Anaerobacillus Genus.</title>
        <authorList>
            <person name="Bassil N.M."/>
            <person name="Lloyd J.R."/>
        </authorList>
    </citation>
    <scope>NUCLEOTIDE SEQUENCE [LARGE SCALE GENOMIC DNA]</scope>
    <source>
        <strain evidence="6 7">NB2006</strain>
    </source>
</reference>
<dbReference type="EMBL" id="CP063356">
    <property type="protein sequence ID" value="QOY36035.1"/>
    <property type="molecule type" value="Genomic_DNA"/>
</dbReference>
<dbReference type="PANTHER" id="PTHR33376">
    <property type="match status" value="1"/>
</dbReference>
<evidence type="ECO:0000313" key="7">
    <source>
        <dbReference type="Proteomes" id="UP000180175"/>
    </source>
</evidence>
<dbReference type="EMBL" id="LQXD01000010">
    <property type="protein sequence ID" value="OIJ22996.1"/>
    <property type="molecule type" value="Genomic_DNA"/>
</dbReference>
<keyword evidence="7" id="KW-1185">Reference proteome</keyword>
<keyword evidence="4" id="KW-0472">Membrane</keyword>
<evidence type="ECO:0000313" key="5">
    <source>
        <dbReference type="EMBL" id="OIJ22996.1"/>
    </source>
</evidence>
<dbReference type="GO" id="GO:0055085">
    <property type="term" value="P:transmembrane transport"/>
    <property type="evidence" value="ECO:0007669"/>
    <property type="project" value="InterPro"/>
</dbReference>
<evidence type="ECO:0000256" key="2">
    <source>
        <dbReference type="ARBA" id="ARBA00022448"/>
    </source>
</evidence>
<sequence length="352" mass="40455">MKGVITIITFLCVGIITAFYIGFGFPNSSSSVAVDEELVGLHEKYTLKFSHVVAKNTPKGLAAAYFAELIKEKTNGWVEVQLFPNGVLYSAQEEFEALKKGDIHIIAPAFSEVTLHDRKWTALDLPYLFDNEIMVEQAFEGRVGDLLLESIEQKGYKGIAFWDNGFKQITNNVRPIVYPEDIKGLSFRVMPSDALFKTYRTVGAKAVTFPFNEVYNVLRDGIVDGQENTLSNIYSKGFYQQQKYMTISNHNYLGYVILVDPEFWSTLPEIYQMSIQEAMNEVSIWLRAHAKELNNDMLHRIASSSLTEIYEQSEEEKVEWRKALKPLYDEYEFIIGRELMEELRKLQIEKEL</sequence>
<gene>
    <name evidence="6" type="ORF">AWH56_025910</name>
    <name evidence="5" type="ORF">AWH56_03410</name>
</gene>
<reference evidence="6 7" key="3">
    <citation type="journal article" date="2019" name="Int. J. Syst. Evol. Microbiol.">
        <title>Anaerobacillus isosaccharinicus sp. nov., an alkaliphilic bacterium which degrades isosaccharinic acid.</title>
        <authorList>
            <person name="Bassil N.M."/>
            <person name="Lloyd J.R."/>
        </authorList>
    </citation>
    <scope>NUCLEOTIDE SEQUENCE [LARGE SCALE GENOMIC DNA]</scope>
    <source>
        <strain evidence="6 7">NB2006</strain>
    </source>
</reference>
<dbReference type="InterPro" id="IPR004682">
    <property type="entry name" value="TRAP_DctP"/>
</dbReference>
<keyword evidence="2" id="KW-0813">Transport</keyword>
<keyword evidence="4" id="KW-1133">Transmembrane helix</keyword>
<dbReference type="PIRSF" id="PIRSF006470">
    <property type="entry name" value="DctB"/>
    <property type="match status" value="1"/>
</dbReference>
<organism evidence="5 7">
    <name type="scientific">Anaerobacillus isosaccharinicus</name>
    <dbReference type="NCBI Taxonomy" id="1532552"/>
    <lineage>
        <taxon>Bacteria</taxon>
        <taxon>Bacillati</taxon>
        <taxon>Bacillota</taxon>
        <taxon>Bacilli</taxon>
        <taxon>Bacillales</taxon>
        <taxon>Bacillaceae</taxon>
        <taxon>Anaerobacillus</taxon>
    </lineage>
</organism>
<dbReference type="Gene3D" id="3.40.190.170">
    <property type="entry name" value="Bacterial extracellular solute-binding protein, family 7"/>
    <property type="match status" value="1"/>
</dbReference>